<keyword evidence="7" id="KW-1185">Reference proteome</keyword>
<feature type="transmembrane region" description="Helical" evidence="5">
    <location>
        <begin position="165"/>
        <end position="183"/>
    </location>
</feature>
<name>A0A9J7J4E8_SPOLT</name>
<keyword evidence="4 5" id="KW-0472">Membrane</keyword>
<dbReference type="AlphaFoldDB" id="A0A9J7J4E8"/>
<keyword evidence="3 5" id="KW-1133">Transmembrane helix</keyword>
<feature type="transmembrane region" description="Helical" evidence="5">
    <location>
        <begin position="351"/>
        <end position="374"/>
    </location>
</feature>
<feature type="transmembrane region" description="Helical" evidence="5">
    <location>
        <begin position="52"/>
        <end position="72"/>
    </location>
</feature>
<evidence type="ECO:0000256" key="1">
    <source>
        <dbReference type="ARBA" id="ARBA00004141"/>
    </source>
</evidence>
<evidence type="ECO:0000313" key="7">
    <source>
        <dbReference type="Proteomes" id="UP000301870"/>
    </source>
</evidence>
<keyword evidence="2 5" id="KW-0812">Transmembrane</keyword>
<feature type="transmembrane region" description="Helical" evidence="5">
    <location>
        <begin position="386"/>
        <end position="403"/>
    </location>
</feature>
<dbReference type="SUPFAM" id="SSF103473">
    <property type="entry name" value="MFS general substrate transporter"/>
    <property type="match status" value="1"/>
</dbReference>
<dbReference type="PANTHER" id="PTHR48021:SF68">
    <property type="entry name" value="MAJOR FACILITATOR SUPERFAMILY (MFS) PROFILE DOMAIN-CONTAINING PROTEIN"/>
    <property type="match status" value="1"/>
</dbReference>
<dbReference type="GO" id="GO:0016020">
    <property type="term" value="C:membrane"/>
    <property type="evidence" value="ECO:0007669"/>
    <property type="project" value="UniProtKB-SubCell"/>
</dbReference>
<evidence type="ECO:0000256" key="4">
    <source>
        <dbReference type="ARBA" id="ARBA00023136"/>
    </source>
</evidence>
<evidence type="ECO:0000256" key="2">
    <source>
        <dbReference type="ARBA" id="ARBA00022692"/>
    </source>
</evidence>
<evidence type="ECO:0000256" key="3">
    <source>
        <dbReference type="ARBA" id="ARBA00022989"/>
    </source>
</evidence>
<dbReference type="Gene3D" id="1.20.1250.20">
    <property type="entry name" value="MFS general substrate transporter like domains"/>
    <property type="match status" value="1"/>
</dbReference>
<feature type="transmembrane region" description="Helical" evidence="5">
    <location>
        <begin position="318"/>
        <end position="339"/>
    </location>
</feature>
<feature type="transmembrane region" description="Helical" evidence="5">
    <location>
        <begin position="293"/>
        <end position="313"/>
    </location>
</feature>
<dbReference type="Pfam" id="PF00083">
    <property type="entry name" value="Sugar_tr"/>
    <property type="match status" value="1"/>
</dbReference>
<evidence type="ECO:0000256" key="5">
    <source>
        <dbReference type="SAM" id="Phobius"/>
    </source>
</evidence>
<dbReference type="Proteomes" id="UP000301870">
    <property type="component" value="Chromosome 5"/>
</dbReference>
<dbReference type="PANTHER" id="PTHR48021">
    <property type="match status" value="1"/>
</dbReference>
<dbReference type="PROSITE" id="PS50850">
    <property type="entry name" value="MFS"/>
    <property type="match status" value="1"/>
</dbReference>
<dbReference type="InterPro" id="IPR036259">
    <property type="entry name" value="MFS_trans_sf"/>
</dbReference>
<proteinExistence type="predicted"/>
<dbReference type="InterPro" id="IPR005828">
    <property type="entry name" value="MFS_sugar_transport-like"/>
</dbReference>
<organism evidence="7 8">
    <name type="scientific">Spodoptera litura</name>
    <name type="common">Asian cotton leafworm</name>
    <dbReference type="NCBI Taxonomy" id="69820"/>
    <lineage>
        <taxon>Eukaryota</taxon>
        <taxon>Metazoa</taxon>
        <taxon>Ecdysozoa</taxon>
        <taxon>Arthropoda</taxon>
        <taxon>Hexapoda</taxon>
        <taxon>Insecta</taxon>
        <taxon>Pterygota</taxon>
        <taxon>Neoptera</taxon>
        <taxon>Endopterygota</taxon>
        <taxon>Lepidoptera</taxon>
        <taxon>Glossata</taxon>
        <taxon>Ditrysia</taxon>
        <taxon>Noctuoidea</taxon>
        <taxon>Noctuidae</taxon>
        <taxon>Amphipyrinae</taxon>
        <taxon>Spodoptera</taxon>
    </lineage>
</organism>
<feature type="transmembrane region" description="Helical" evidence="5">
    <location>
        <begin position="137"/>
        <end position="159"/>
    </location>
</feature>
<feature type="domain" description="Major facilitator superfamily (MFS) profile" evidence="6">
    <location>
        <begin position="1"/>
        <end position="441"/>
    </location>
</feature>
<gene>
    <name evidence="8" type="primary">LOC111364666</name>
</gene>
<feature type="transmembrane region" description="Helical" evidence="5">
    <location>
        <begin position="104"/>
        <end position="125"/>
    </location>
</feature>
<dbReference type="KEGG" id="sliu:111364666"/>
<evidence type="ECO:0000259" key="6">
    <source>
        <dbReference type="PROSITE" id="PS50850"/>
    </source>
</evidence>
<dbReference type="GO" id="GO:0022857">
    <property type="term" value="F:transmembrane transporter activity"/>
    <property type="evidence" value="ECO:0007669"/>
    <property type="project" value="InterPro"/>
</dbReference>
<dbReference type="InterPro" id="IPR050549">
    <property type="entry name" value="MFS_Trehalose_Transporter"/>
</dbReference>
<dbReference type="RefSeq" id="XP_022837401.1">
    <property type="nucleotide sequence ID" value="XM_022981633.1"/>
</dbReference>
<reference evidence="8" key="1">
    <citation type="submission" date="2025-08" db="UniProtKB">
        <authorList>
            <consortium name="RefSeq"/>
        </authorList>
    </citation>
    <scope>IDENTIFICATION</scope>
    <source>
        <strain evidence="8">Ishihara</strain>
        <tissue evidence="8">Whole body</tissue>
    </source>
</reference>
<dbReference type="OrthoDB" id="6133115at2759"/>
<dbReference type="InterPro" id="IPR020846">
    <property type="entry name" value="MFS_dom"/>
</dbReference>
<protein>
    <submittedName>
        <fullName evidence="8">Facilitated trehalose transporter Tret1-like</fullName>
    </submittedName>
</protein>
<dbReference type="GeneID" id="111364666"/>
<evidence type="ECO:0000313" key="8">
    <source>
        <dbReference type="RefSeq" id="XP_022837401.1"/>
    </source>
</evidence>
<feature type="transmembrane region" description="Helical" evidence="5">
    <location>
        <begin position="415"/>
        <end position="437"/>
    </location>
</feature>
<feature type="transmembrane region" description="Helical" evidence="5">
    <location>
        <begin position="258"/>
        <end position="277"/>
    </location>
</feature>
<comment type="subcellular location">
    <subcellularLocation>
        <location evidence="1">Membrane</location>
        <topology evidence="1">Multi-pass membrane protein</topology>
    </subcellularLocation>
</comment>
<sequence>MNIPPLVRQLTVAGSCHLAALTAGGVVSYPGVLLQQLRSNDTIIHLDLDNGSWIGSVHGLAGIPSFLMPFLMQYQGRKFTFILSCILINIGWAFTYAANNLLTLIIGECFHGLGGHSLLTVSFLSMSEMIQPKYRNICLLFYGTSQAFGMSFVGIIGRYLHWKTAGIVMSCPIMLALILGLFWPESPSWLAFKGRFEECEEVFKRLRGTDKESMRELNALIHAQKENFDLRPPKGEWFKNLRHTLVSKDFYKPSFHTFILLSIFYWTGGAAVIIYSSDITLKLTSNKNEHIKFIIDVTFFIGYTVTTILTRFFSSKKILLFSMTGSFVCMTLMTVAAYLQSVDIVSKDSMLGAYFMVCYMVVFGIGSNGVGFTIATELMPVKHRGIGGCIFVLCTCIFHSSSLKSFPYLCVYMKLWGTFLLYAIYIVISGVIVYACVPDTRNRTLQEIEEFYQNGCYREKRLVCADLSARQRFLKDNGL</sequence>
<feature type="transmembrane region" description="Helical" evidence="5">
    <location>
        <begin position="79"/>
        <end position="98"/>
    </location>
</feature>
<accession>A0A9J7J4E8</accession>